<comment type="similarity">
    <text evidence="1">Belongs to the CapA family.</text>
</comment>
<accession>H2J2X3</accession>
<dbReference type="eggNOG" id="COG2843">
    <property type="taxonomic scope" value="Bacteria"/>
</dbReference>
<dbReference type="EMBL" id="CP003257">
    <property type="protein sequence ID" value="AEX85664.1"/>
    <property type="molecule type" value="Genomic_DNA"/>
</dbReference>
<gene>
    <name evidence="3" type="ordered locus">Marpi_1260</name>
</gene>
<dbReference type="PANTHER" id="PTHR33393:SF11">
    <property type="entry name" value="POLYGLUTAMINE SYNTHESIS ACCESSORY PROTEIN RV0574C-RELATED"/>
    <property type="match status" value="1"/>
</dbReference>
<dbReference type="PANTHER" id="PTHR33393">
    <property type="entry name" value="POLYGLUTAMINE SYNTHESIS ACCESSORY PROTEIN RV0574C-RELATED"/>
    <property type="match status" value="1"/>
</dbReference>
<keyword evidence="4" id="KW-1185">Reference proteome</keyword>
<organism evidence="3 4">
    <name type="scientific">Marinitoga piezophila (strain DSM 14283 / JCM 11233 / KA3)</name>
    <dbReference type="NCBI Taxonomy" id="443254"/>
    <lineage>
        <taxon>Bacteria</taxon>
        <taxon>Thermotogati</taxon>
        <taxon>Thermotogota</taxon>
        <taxon>Thermotogae</taxon>
        <taxon>Petrotogales</taxon>
        <taxon>Petrotogaceae</taxon>
        <taxon>Marinitoga</taxon>
    </lineage>
</organism>
<dbReference type="AlphaFoldDB" id="H2J2X3"/>
<dbReference type="RefSeq" id="WP_014296735.1">
    <property type="nucleotide sequence ID" value="NC_016751.1"/>
</dbReference>
<dbReference type="HOGENOM" id="CLU_800896_0_0_0"/>
<evidence type="ECO:0000313" key="4">
    <source>
        <dbReference type="Proteomes" id="UP000007161"/>
    </source>
</evidence>
<evidence type="ECO:0000256" key="1">
    <source>
        <dbReference type="ARBA" id="ARBA00005662"/>
    </source>
</evidence>
<evidence type="ECO:0000313" key="3">
    <source>
        <dbReference type="EMBL" id="AEX85664.1"/>
    </source>
</evidence>
<dbReference type="OrthoDB" id="9810906at2"/>
<feature type="domain" description="Capsule synthesis protein CapA" evidence="2">
    <location>
        <begin position="2"/>
        <end position="210"/>
    </location>
</feature>
<dbReference type="InterPro" id="IPR019079">
    <property type="entry name" value="Capsule_synth_CapA"/>
</dbReference>
<reference evidence="4" key="2">
    <citation type="submission" date="2012-01" db="EMBL/GenBank/DDBJ databases">
        <title>Complete sequence of chromosome of Marinitoga piezophila KA3.</title>
        <authorList>
            <person name="Lucas S."/>
            <person name="Han J."/>
            <person name="Lapidus A."/>
            <person name="Cheng J.-F."/>
            <person name="Goodwin L."/>
            <person name="Pitluck S."/>
            <person name="Peters L."/>
            <person name="Mikhailova N."/>
            <person name="Teshima H."/>
            <person name="Detter J.C."/>
            <person name="Han C."/>
            <person name="Tapia R."/>
            <person name="Land M."/>
            <person name="Hauser L."/>
            <person name="Kyrpides N."/>
            <person name="Ivanova N."/>
            <person name="Pagani I."/>
            <person name="Jebbar M."/>
            <person name="Vannier P."/>
            <person name="Oger P."/>
            <person name="Cario A."/>
            <person name="Bartlett D."/>
            <person name="Noll K.M."/>
            <person name="Woyke T."/>
        </authorList>
    </citation>
    <scope>NUCLEOTIDE SEQUENCE [LARGE SCALE GENOMIC DNA]</scope>
    <source>
        <strain evidence="4">DSM 14283 / JCM 11233 / KA3</strain>
    </source>
</reference>
<dbReference type="Pfam" id="PF09587">
    <property type="entry name" value="PGA_cap"/>
    <property type="match status" value="2"/>
</dbReference>
<dbReference type="STRING" id="443254.Marpi_1260"/>
<dbReference type="KEGG" id="mpz:Marpi_1260"/>
<name>H2J2X3_MARPK</name>
<dbReference type="InterPro" id="IPR029052">
    <property type="entry name" value="Metallo-depent_PP-like"/>
</dbReference>
<reference evidence="3 4" key="1">
    <citation type="journal article" date="2012" name="J. Bacteriol.">
        <title>Complete Genome Sequence of the Thermophilic, Piezophilic, Heterotrophic Bacterium Marinitoga piezophila KA3.</title>
        <authorList>
            <person name="Lucas S."/>
            <person name="Han J."/>
            <person name="Lapidus A."/>
            <person name="Cheng J.F."/>
            <person name="Goodwin L.A."/>
            <person name="Pitluck S."/>
            <person name="Peters L."/>
            <person name="Mikhailova N."/>
            <person name="Teshima H."/>
            <person name="Detter J.C."/>
            <person name="Han C."/>
            <person name="Tapia R."/>
            <person name="Land M."/>
            <person name="Hauser L."/>
            <person name="Kyrpides N.C."/>
            <person name="Ivanova N."/>
            <person name="Pagani I."/>
            <person name="Vannier P."/>
            <person name="Oger P."/>
            <person name="Bartlett D.H."/>
            <person name="Noll K.M."/>
            <person name="Woyke T."/>
            <person name="Jebbar M."/>
        </authorList>
    </citation>
    <scope>NUCLEOTIDE SEQUENCE [LARGE SCALE GENOMIC DNA]</scope>
    <source>
        <strain evidence="4">DSM 14283 / JCM 11233 / KA3</strain>
    </source>
</reference>
<dbReference type="SUPFAM" id="SSF56300">
    <property type="entry name" value="Metallo-dependent phosphatases"/>
    <property type="match status" value="1"/>
</dbReference>
<sequence length="316" mass="37496">MNLVFGGDFCPQNIINIDRNIIEMTNNSDGMVINLEGYISKNCDTKNTLCIPEEVIKELIEKLNIKYVSLANNHSMDNGEEGFKYTIKVLNDCEVKVFGTKETPFIELNDTLIYSAVWEKTGVNNKHLNVLKKNEFLNLTFPEDKFVIFFPHWGIDLENLPLPWQYEFALSFHKKYNGIIIGHHSHVLHPVLKYRNKYSFFSIGNFYMPFNNITYYYPDFTRDSILVLFEDNKIDYVNTQYNENLIKLSEKKDLTYLDNIDKKDYITFFNNNRRKKHYPNYENPITDFFKENMLKLIGRFINSKIGTMLWKWVKKK</sequence>
<evidence type="ECO:0000259" key="2">
    <source>
        <dbReference type="SMART" id="SM00854"/>
    </source>
</evidence>
<dbReference type="SMART" id="SM00854">
    <property type="entry name" value="PGA_cap"/>
    <property type="match status" value="1"/>
</dbReference>
<dbReference type="InterPro" id="IPR052169">
    <property type="entry name" value="CW_Biosynth-Accessory"/>
</dbReference>
<protein>
    <submittedName>
        <fullName evidence="3">Bacterial capsule synthesis protein PGA_cap</fullName>
    </submittedName>
</protein>
<dbReference type="Proteomes" id="UP000007161">
    <property type="component" value="Chromosome"/>
</dbReference>
<proteinExistence type="inferred from homology"/>